<dbReference type="EMBL" id="MNCJ02000332">
    <property type="protein sequence ID" value="KAF5755413.1"/>
    <property type="molecule type" value="Genomic_DNA"/>
</dbReference>
<comment type="caution">
    <text evidence="1">The sequence shown here is derived from an EMBL/GenBank/DDBJ whole genome shotgun (WGS) entry which is preliminary data.</text>
</comment>
<reference evidence="1" key="2">
    <citation type="submission" date="2020-06" db="EMBL/GenBank/DDBJ databases">
        <title>Helianthus annuus Genome sequencing and assembly Release 2.</title>
        <authorList>
            <person name="Gouzy J."/>
            <person name="Langlade N."/>
            <person name="Munos S."/>
        </authorList>
    </citation>
    <scope>NUCLEOTIDE SEQUENCE</scope>
    <source>
        <tissue evidence="1">Leaves</tissue>
    </source>
</reference>
<gene>
    <name evidence="1" type="ORF">HanXRQr2_Chr17g0802521</name>
</gene>
<keyword evidence="2" id="KW-1185">Reference proteome</keyword>
<name>A0A9K3GUL7_HELAN</name>
<proteinExistence type="predicted"/>
<dbReference type="Gramene" id="mRNA:HanXRQr2_Chr17g0802521">
    <property type="protein sequence ID" value="CDS:HanXRQr2_Chr17g0802521.1"/>
    <property type="gene ID" value="HanXRQr2_Chr17g0802521"/>
</dbReference>
<reference evidence="1" key="1">
    <citation type="journal article" date="2017" name="Nature">
        <title>The sunflower genome provides insights into oil metabolism, flowering and Asterid evolution.</title>
        <authorList>
            <person name="Badouin H."/>
            <person name="Gouzy J."/>
            <person name="Grassa C.J."/>
            <person name="Murat F."/>
            <person name="Staton S.E."/>
            <person name="Cottret L."/>
            <person name="Lelandais-Briere C."/>
            <person name="Owens G.L."/>
            <person name="Carrere S."/>
            <person name="Mayjonade B."/>
            <person name="Legrand L."/>
            <person name="Gill N."/>
            <person name="Kane N.C."/>
            <person name="Bowers J.E."/>
            <person name="Hubner S."/>
            <person name="Bellec A."/>
            <person name="Berard A."/>
            <person name="Berges H."/>
            <person name="Blanchet N."/>
            <person name="Boniface M.C."/>
            <person name="Brunel D."/>
            <person name="Catrice O."/>
            <person name="Chaidir N."/>
            <person name="Claudel C."/>
            <person name="Donnadieu C."/>
            <person name="Faraut T."/>
            <person name="Fievet G."/>
            <person name="Helmstetter N."/>
            <person name="King M."/>
            <person name="Knapp S.J."/>
            <person name="Lai Z."/>
            <person name="Le Paslier M.C."/>
            <person name="Lippi Y."/>
            <person name="Lorenzon L."/>
            <person name="Mandel J.R."/>
            <person name="Marage G."/>
            <person name="Marchand G."/>
            <person name="Marquand E."/>
            <person name="Bret-Mestries E."/>
            <person name="Morien E."/>
            <person name="Nambeesan S."/>
            <person name="Nguyen T."/>
            <person name="Pegot-Espagnet P."/>
            <person name="Pouilly N."/>
            <person name="Raftis F."/>
            <person name="Sallet E."/>
            <person name="Schiex T."/>
            <person name="Thomas J."/>
            <person name="Vandecasteele C."/>
            <person name="Vares D."/>
            <person name="Vear F."/>
            <person name="Vautrin S."/>
            <person name="Crespi M."/>
            <person name="Mangin B."/>
            <person name="Burke J.M."/>
            <person name="Salse J."/>
            <person name="Munos S."/>
            <person name="Vincourt P."/>
            <person name="Rieseberg L.H."/>
            <person name="Langlade N.B."/>
        </authorList>
    </citation>
    <scope>NUCLEOTIDE SEQUENCE</scope>
    <source>
        <tissue evidence="1">Leaves</tissue>
    </source>
</reference>
<dbReference type="Proteomes" id="UP000215914">
    <property type="component" value="Unassembled WGS sequence"/>
</dbReference>
<protein>
    <submittedName>
        <fullName evidence="1">Uncharacterized protein</fullName>
    </submittedName>
</protein>
<sequence>MPHAPITFKFCSVNAYYYILHVGLGLVYTHKQTLEKLKYGRINSLYERVKKKDERLNIIQ</sequence>
<accession>A0A9K3GUL7</accession>
<evidence type="ECO:0000313" key="1">
    <source>
        <dbReference type="EMBL" id="KAF5755413.1"/>
    </source>
</evidence>
<organism evidence="1 2">
    <name type="scientific">Helianthus annuus</name>
    <name type="common">Common sunflower</name>
    <dbReference type="NCBI Taxonomy" id="4232"/>
    <lineage>
        <taxon>Eukaryota</taxon>
        <taxon>Viridiplantae</taxon>
        <taxon>Streptophyta</taxon>
        <taxon>Embryophyta</taxon>
        <taxon>Tracheophyta</taxon>
        <taxon>Spermatophyta</taxon>
        <taxon>Magnoliopsida</taxon>
        <taxon>eudicotyledons</taxon>
        <taxon>Gunneridae</taxon>
        <taxon>Pentapetalae</taxon>
        <taxon>asterids</taxon>
        <taxon>campanulids</taxon>
        <taxon>Asterales</taxon>
        <taxon>Asteraceae</taxon>
        <taxon>Asteroideae</taxon>
        <taxon>Heliantheae alliance</taxon>
        <taxon>Heliantheae</taxon>
        <taxon>Helianthus</taxon>
    </lineage>
</organism>
<dbReference type="AlphaFoldDB" id="A0A9K3GUL7"/>
<evidence type="ECO:0000313" key="2">
    <source>
        <dbReference type="Proteomes" id="UP000215914"/>
    </source>
</evidence>